<keyword evidence="10" id="KW-1185">Reference proteome</keyword>
<evidence type="ECO:0000313" key="3">
    <source>
        <dbReference type="EMBL" id="RZN61026.1"/>
    </source>
</evidence>
<evidence type="ECO:0000313" key="6">
    <source>
        <dbReference type="Proteomes" id="UP000247594"/>
    </source>
</evidence>
<gene>
    <name evidence="2" type="ORF">DM482_05140</name>
    <name evidence="3" type="ORF">EIG79_01770</name>
    <name evidence="1" type="ORF">M5S13_05465</name>
    <name evidence="5" type="ORF">NCTC10926_01931</name>
    <name evidence="4" type="ORF">NCTC11296_01392</name>
</gene>
<dbReference type="EMBL" id="UGHK01000002">
    <property type="protein sequence ID" value="STO71489.1"/>
    <property type="molecule type" value="Genomic_DNA"/>
</dbReference>
<name>A0A2S5AW51_AVIPA</name>
<dbReference type="PROSITE" id="PS51257">
    <property type="entry name" value="PROKAR_LIPOPROTEIN"/>
    <property type="match status" value="1"/>
</dbReference>
<dbReference type="Proteomes" id="UP000294229">
    <property type="component" value="Unassembled WGS sequence"/>
</dbReference>
<dbReference type="EMBL" id="UFSW01000001">
    <property type="protein sequence ID" value="SUU98498.1"/>
    <property type="molecule type" value="Genomic_DNA"/>
</dbReference>
<organism evidence="3 9">
    <name type="scientific">Avibacterium paragallinarum</name>
    <name type="common">Haemophilus gallinarum</name>
    <dbReference type="NCBI Taxonomy" id="728"/>
    <lineage>
        <taxon>Bacteria</taxon>
        <taxon>Pseudomonadati</taxon>
        <taxon>Pseudomonadota</taxon>
        <taxon>Gammaproteobacteria</taxon>
        <taxon>Pasteurellales</taxon>
        <taxon>Pasteurellaceae</taxon>
        <taxon>Avibacterium</taxon>
    </lineage>
</organism>
<accession>A0A2S5AW51</accession>
<dbReference type="EMBL" id="QJPJ01000006">
    <property type="protein sequence ID" value="PXZ39334.1"/>
    <property type="molecule type" value="Genomic_DNA"/>
</dbReference>
<evidence type="ECO:0000313" key="4">
    <source>
        <dbReference type="EMBL" id="STO71489.1"/>
    </source>
</evidence>
<dbReference type="PIRSF" id="PIRSF020555">
    <property type="entry name" value="UCP020555"/>
    <property type="match status" value="1"/>
</dbReference>
<dbReference type="Proteomes" id="UP000254465">
    <property type="component" value="Unassembled WGS sequence"/>
</dbReference>
<dbReference type="EMBL" id="JAMDKF010000009">
    <property type="protein sequence ID" value="MEE6041335.1"/>
    <property type="molecule type" value="Genomic_DNA"/>
</dbReference>
<evidence type="ECO:0000313" key="10">
    <source>
        <dbReference type="Proteomes" id="UP001347884"/>
    </source>
</evidence>
<dbReference type="InterPro" id="IPR014508">
    <property type="entry name" value="UCP020555_TPR-like"/>
</dbReference>
<proteinExistence type="predicted"/>
<reference evidence="3 9" key="3">
    <citation type="submission" date="2018-11" db="EMBL/GenBank/DDBJ databases">
        <title>Sequencing Av. paragallinarum serogroups.</title>
        <authorList>
            <person name="Hellmuth J.E."/>
            <person name="Boucher C.E."/>
            <person name="Cason E.D."/>
        </authorList>
    </citation>
    <scope>NUCLEOTIDE SEQUENCE [LARGE SCALE GENOMIC DNA]</scope>
    <source>
        <strain evidence="3 9">SA-3</strain>
    </source>
</reference>
<reference evidence="1" key="5">
    <citation type="submission" date="2022-05" db="EMBL/GenBank/DDBJ databases">
        <authorList>
            <person name="Chen Y."/>
            <person name="Zhu J."/>
            <person name="Zhu K."/>
        </authorList>
    </citation>
    <scope>NUCLEOTIDE SEQUENCE</scope>
    <source>
        <strain evidence="1">AV25</strain>
    </source>
</reference>
<evidence type="ECO:0000313" key="1">
    <source>
        <dbReference type="EMBL" id="MEE6041335.1"/>
    </source>
</evidence>
<dbReference type="Pfam" id="PF16068">
    <property type="entry name" value="DUF4810"/>
    <property type="match status" value="1"/>
</dbReference>
<evidence type="ECO:0000313" key="9">
    <source>
        <dbReference type="Proteomes" id="UP000294229"/>
    </source>
</evidence>
<dbReference type="AlphaFoldDB" id="A0A2S5AW51"/>
<dbReference type="EMBL" id="RQXS01000004">
    <property type="protein sequence ID" value="RZN61026.1"/>
    <property type="molecule type" value="Genomic_DNA"/>
</dbReference>
<dbReference type="Proteomes" id="UP001347884">
    <property type="component" value="Unassembled WGS sequence"/>
</dbReference>
<dbReference type="Proteomes" id="UP000247594">
    <property type="component" value="Unassembled WGS sequence"/>
</dbReference>
<protein>
    <submittedName>
        <fullName evidence="3">DUF4810 domain-containing protein</fullName>
    </submittedName>
    <submittedName>
        <fullName evidence="4">Putative lipoprotein, periplasmic protein</fullName>
    </submittedName>
</protein>
<reference evidence="7 8" key="1">
    <citation type="submission" date="2018-06" db="EMBL/GenBank/DDBJ databases">
        <authorList>
            <consortium name="Pathogen Informatics"/>
            <person name="Doyle S."/>
        </authorList>
    </citation>
    <scope>NUCLEOTIDE SEQUENCE [LARGE SCALE GENOMIC DNA]</scope>
    <source>
        <strain evidence="5 8">NCTC10926</strain>
        <strain evidence="4 7">NCTC11296</strain>
    </source>
</reference>
<dbReference type="RefSeq" id="WP_017806212.1">
    <property type="nucleotide sequence ID" value="NZ_CP081939.1"/>
</dbReference>
<reference evidence="1 10" key="4">
    <citation type="journal article" date="2022" name="Front. Microbiol.">
        <title>Commensal bacteria contribute to the growth of multidrug-resistant Avibacterium paragallinarum in chickens.</title>
        <authorList>
            <person name="Zhu J."/>
            <person name="Chen Y."/>
            <person name="Wu Y."/>
            <person name="Wang Y."/>
            <person name="Zhu K."/>
        </authorList>
    </citation>
    <scope>NUCLEOTIDE SEQUENCE [LARGE SCALE GENOMIC DNA]</scope>
    <source>
        <strain evidence="1 10">AV25</strain>
    </source>
</reference>
<evidence type="ECO:0000313" key="7">
    <source>
        <dbReference type="Proteomes" id="UP000254465"/>
    </source>
</evidence>
<keyword evidence="4" id="KW-0449">Lipoprotein</keyword>
<sequence>MIKDLFKLPLLLIFSIFLSACGTSTNNMYYWKGYNNTVYDYLKNDSTSISNQIETMEKYFSDAKDKQLAVAPGAHAHMGLLLVQSGQLDAARQQFLEEKKLFPESSSYINFLMKNKVNGEQK</sequence>
<dbReference type="Proteomes" id="UP000254620">
    <property type="component" value="Unassembled WGS sequence"/>
</dbReference>
<evidence type="ECO:0000313" key="2">
    <source>
        <dbReference type="EMBL" id="PXZ39334.1"/>
    </source>
</evidence>
<evidence type="ECO:0000313" key="8">
    <source>
        <dbReference type="Proteomes" id="UP000254620"/>
    </source>
</evidence>
<evidence type="ECO:0000313" key="5">
    <source>
        <dbReference type="EMBL" id="SUU98498.1"/>
    </source>
</evidence>
<reference evidence="2 6" key="2">
    <citation type="submission" date="2018-06" db="EMBL/GenBank/DDBJ databases">
        <authorList>
            <person name="Teymurazov M."/>
            <person name="Kislichkina A."/>
            <person name="Abaymova A."/>
            <person name="Mukhina T."/>
            <person name="Mayskaya N."/>
            <person name="Svetoch E."/>
            <person name="Bogun A."/>
        </authorList>
    </citation>
    <scope>NUCLEOTIDE SEQUENCE [LARGE SCALE GENOMIC DNA]</scope>
    <source>
        <strain evidence="2 6">SCPM-O-B-8406</strain>
    </source>
</reference>